<reference evidence="1" key="1">
    <citation type="journal article" date="2019" name="Sci. Rep.">
        <title>Draft genome of Tanacetum cinerariifolium, the natural source of mosquito coil.</title>
        <authorList>
            <person name="Yamashiro T."/>
            <person name="Shiraishi A."/>
            <person name="Satake H."/>
            <person name="Nakayama K."/>
        </authorList>
    </citation>
    <scope>NUCLEOTIDE SEQUENCE</scope>
</reference>
<name>A0A699WT91_TANCI</name>
<dbReference type="AlphaFoldDB" id="A0A699WT91"/>
<gene>
    <name evidence="1" type="ORF">Tci_919653</name>
</gene>
<accession>A0A699WT91</accession>
<dbReference type="EMBL" id="BKCJ011705085">
    <property type="protein sequence ID" value="GFD47684.1"/>
    <property type="molecule type" value="Genomic_DNA"/>
</dbReference>
<proteinExistence type="predicted"/>
<protein>
    <submittedName>
        <fullName evidence="1">Uncharacterized protein</fullName>
    </submittedName>
</protein>
<evidence type="ECO:0000313" key="1">
    <source>
        <dbReference type="EMBL" id="GFD47684.1"/>
    </source>
</evidence>
<sequence>DISHYMSEVPLDRITEFETAQRQLEAGQLVASGERAGLADRVRSLGRENLKVRAFLRIERDRVDSLCRHMAISLEEFCQIYRDRNDTQRRLRRLESLVERCLGFCR</sequence>
<comment type="caution">
    <text evidence="1">The sequence shown here is derived from an EMBL/GenBank/DDBJ whole genome shotgun (WGS) entry which is preliminary data.</text>
</comment>
<feature type="non-terminal residue" evidence="1">
    <location>
        <position position="1"/>
    </location>
</feature>
<organism evidence="1">
    <name type="scientific">Tanacetum cinerariifolium</name>
    <name type="common">Dalmatian daisy</name>
    <name type="synonym">Chrysanthemum cinerariifolium</name>
    <dbReference type="NCBI Taxonomy" id="118510"/>
    <lineage>
        <taxon>Eukaryota</taxon>
        <taxon>Viridiplantae</taxon>
        <taxon>Streptophyta</taxon>
        <taxon>Embryophyta</taxon>
        <taxon>Tracheophyta</taxon>
        <taxon>Spermatophyta</taxon>
        <taxon>Magnoliopsida</taxon>
        <taxon>eudicotyledons</taxon>
        <taxon>Gunneridae</taxon>
        <taxon>Pentapetalae</taxon>
        <taxon>asterids</taxon>
        <taxon>campanulids</taxon>
        <taxon>Asterales</taxon>
        <taxon>Asteraceae</taxon>
        <taxon>Asteroideae</taxon>
        <taxon>Anthemideae</taxon>
        <taxon>Anthemidinae</taxon>
        <taxon>Tanacetum</taxon>
    </lineage>
</organism>